<gene>
    <name evidence="2" type="ORF">FO440_11925</name>
</gene>
<dbReference type="Gene3D" id="3.40.720.10">
    <property type="entry name" value="Alkaline Phosphatase, subunit A"/>
    <property type="match status" value="1"/>
</dbReference>
<feature type="domain" description="Metalloenzyme" evidence="1">
    <location>
        <begin position="150"/>
        <end position="344"/>
    </location>
</feature>
<dbReference type="SUPFAM" id="SSF53649">
    <property type="entry name" value="Alkaline phosphatase-like"/>
    <property type="match status" value="1"/>
</dbReference>
<protein>
    <submittedName>
        <fullName evidence="2">Alkaline phosphatase family protein</fullName>
    </submittedName>
</protein>
<sequence>MFPPNRITFTVIAVVLCLFIRCSKETKTPVTKAAAATSATDKKTSSTSITKPVTTTKSTDTVATVPATNLSKGLCCKTENVIIIVMDGPRYSETWGDYTRQNIPGQFDIYHYGVLLSNFHNMGTTNTDSGHDAICTGNYENLENTGQALPQYPSIFQEFLKATGKPAEKAWVVASKDKLQILGDCQQAGWTGQYQPRTDCGISGIFSGYRADDTTFAHAKNVINTYHPNLMLINFKDPDTYGHSNLWSNYIKAIQTTDGYIKAIYDMIQADPVYKDKTTLIITNDHGRHVDNVADGFVSHGDGCDGCRHIEFLAVGPDFKKGIGLVTPYEQIDISQTVAKLLNFKMDYGKGKLMTDIFN</sequence>
<dbReference type="AlphaFoldDB" id="A0A556MKL6"/>
<proteinExistence type="predicted"/>
<organism evidence="2 3">
    <name type="scientific">Mucilaginibacter corticis</name>
    <dbReference type="NCBI Taxonomy" id="2597670"/>
    <lineage>
        <taxon>Bacteria</taxon>
        <taxon>Pseudomonadati</taxon>
        <taxon>Bacteroidota</taxon>
        <taxon>Sphingobacteriia</taxon>
        <taxon>Sphingobacteriales</taxon>
        <taxon>Sphingobacteriaceae</taxon>
        <taxon>Mucilaginibacter</taxon>
    </lineage>
</organism>
<reference evidence="2 3" key="1">
    <citation type="submission" date="2019-07" db="EMBL/GenBank/DDBJ databases">
        <authorList>
            <person name="Huq M.A."/>
        </authorList>
    </citation>
    <scope>NUCLEOTIDE SEQUENCE [LARGE SCALE GENOMIC DNA]</scope>
    <source>
        <strain evidence="2 3">MAH-19</strain>
    </source>
</reference>
<dbReference type="Proteomes" id="UP000318733">
    <property type="component" value="Unassembled WGS sequence"/>
</dbReference>
<dbReference type="PANTHER" id="PTHR10151:SF120">
    <property type="entry name" value="BIS(5'-ADENOSYL)-TRIPHOSPHATASE"/>
    <property type="match status" value="1"/>
</dbReference>
<dbReference type="OrthoDB" id="279982at2"/>
<dbReference type="InterPro" id="IPR017850">
    <property type="entry name" value="Alkaline_phosphatase_core_sf"/>
</dbReference>
<dbReference type="GO" id="GO:0046872">
    <property type="term" value="F:metal ion binding"/>
    <property type="evidence" value="ECO:0007669"/>
    <property type="project" value="InterPro"/>
</dbReference>
<dbReference type="Pfam" id="PF01676">
    <property type="entry name" value="Metalloenzyme"/>
    <property type="match status" value="1"/>
</dbReference>
<dbReference type="GO" id="GO:0016787">
    <property type="term" value="F:hydrolase activity"/>
    <property type="evidence" value="ECO:0007669"/>
    <property type="project" value="UniProtKB-ARBA"/>
</dbReference>
<dbReference type="RefSeq" id="WP_144248495.1">
    <property type="nucleotide sequence ID" value="NZ_VLPK01000002.1"/>
</dbReference>
<keyword evidence="3" id="KW-1185">Reference proteome</keyword>
<dbReference type="PANTHER" id="PTHR10151">
    <property type="entry name" value="ECTONUCLEOTIDE PYROPHOSPHATASE/PHOSPHODIESTERASE"/>
    <property type="match status" value="1"/>
</dbReference>
<evidence type="ECO:0000259" key="1">
    <source>
        <dbReference type="Pfam" id="PF01676"/>
    </source>
</evidence>
<accession>A0A556MKL6</accession>
<evidence type="ECO:0000313" key="3">
    <source>
        <dbReference type="Proteomes" id="UP000318733"/>
    </source>
</evidence>
<comment type="caution">
    <text evidence="2">The sequence shown here is derived from an EMBL/GenBank/DDBJ whole genome shotgun (WGS) entry which is preliminary data.</text>
</comment>
<dbReference type="EMBL" id="VLPK01000002">
    <property type="protein sequence ID" value="TSJ40457.1"/>
    <property type="molecule type" value="Genomic_DNA"/>
</dbReference>
<evidence type="ECO:0000313" key="2">
    <source>
        <dbReference type="EMBL" id="TSJ40457.1"/>
    </source>
</evidence>
<name>A0A556MKL6_9SPHI</name>
<dbReference type="InterPro" id="IPR006124">
    <property type="entry name" value="Metalloenzyme"/>
</dbReference>